<evidence type="ECO:0000313" key="2">
    <source>
        <dbReference type="EMBL" id="OGJ02280.1"/>
    </source>
</evidence>
<evidence type="ECO:0000313" key="3">
    <source>
        <dbReference type="Proteomes" id="UP000177693"/>
    </source>
</evidence>
<dbReference type="AlphaFoldDB" id="A0A1F6Y7C8"/>
<keyword evidence="1" id="KW-0472">Membrane</keyword>
<accession>A0A1F6Y7C8</accession>
<keyword evidence="1" id="KW-0812">Transmembrane</keyword>
<proteinExistence type="predicted"/>
<comment type="caution">
    <text evidence="2">The sequence shown here is derived from an EMBL/GenBank/DDBJ whole genome shotgun (WGS) entry which is preliminary data.</text>
</comment>
<dbReference type="Proteomes" id="UP000177693">
    <property type="component" value="Unassembled WGS sequence"/>
</dbReference>
<dbReference type="InterPro" id="IPR012902">
    <property type="entry name" value="N_methyl_site"/>
</dbReference>
<feature type="transmembrane region" description="Helical" evidence="1">
    <location>
        <begin position="30"/>
        <end position="51"/>
    </location>
</feature>
<dbReference type="PROSITE" id="PS00409">
    <property type="entry name" value="PROKAR_NTER_METHYL"/>
    <property type="match status" value="1"/>
</dbReference>
<dbReference type="Pfam" id="PF07963">
    <property type="entry name" value="N_methyl"/>
    <property type="match status" value="1"/>
</dbReference>
<name>A0A1F6Y7C8_9BACT</name>
<organism evidence="2 3">
    <name type="scientific">Candidatus Nomurabacteria bacterium RIFCSPLOWO2_02_FULL_40_67</name>
    <dbReference type="NCBI Taxonomy" id="1801787"/>
    <lineage>
        <taxon>Bacteria</taxon>
        <taxon>Candidatus Nomuraibacteriota</taxon>
    </lineage>
</organism>
<dbReference type="NCBIfam" id="TIGR02532">
    <property type="entry name" value="IV_pilin_GFxxxE"/>
    <property type="match status" value="1"/>
</dbReference>
<keyword evidence="1" id="KW-1133">Transmembrane helix</keyword>
<reference evidence="2 3" key="1">
    <citation type="journal article" date="2016" name="Nat. Commun.">
        <title>Thousands of microbial genomes shed light on interconnected biogeochemical processes in an aquifer system.</title>
        <authorList>
            <person name="Anantharaman K."/>
            <person name="Brown C.T."/>
            <person name="Hug L.A."/>
            <person name="Sharon I."/>
            <person name="Castelle C.J."/>
            <person name="Probst A.J."/>
            <person name="Thomas B.C."/>
            <person name="Singh A."/>
            <person name="Wilkins M.J."/>
            <person name="Karaoz U."/>
            <person name="Brodie E.L."/>
            <person name="Williams K.H."/>
            <person name="Hubbard S.S."/>
            <person name="Banfield J.F."/>
        </authorList>
    </citation>
    <scope>NUCLEOTIDE SEQUENCE [LARGE SCALE GENOMIC DNA]</scope>
</reference>
<evidence type="ECO:0000256" key="1">
    <source>
        <dbReference type="SAM" id="Phobius"/>
    </source>
</evidence>
<evidence type="ECO:0008006" key="4">
    <source>
        <dbReference type="Google" id="ProtNLM"/>
    </source>
</evidence>
<sequence>MIKFFGQKNRGPAPYEARGFRSGFTLVETLVAISIFTVSLLGIMSVLASGVSNTGYAKGKMAAAYLAQEGIEYVRNLRDTDVIGYVDADGNSIGWSNYFANFTGTQTITLPNPPFYLPTGFSRTVSKQKIDSNEVKIFSKVTWTQGSGPHTITFSENLFNWVE</sequence>
<gene>
    <name evidence="2" type="ORF">A3I23_01395</name>
</gene>
<dbReference type="EMBL" id="MFVL01000002">
    <property type="protein sequence ID" value="OGJ02280.1"/>
    <property type="molecule type" value="Genomic_DNA"/>
</dbReference>
<protein>
    <recommendedName>
        <fullName evidence="4">Prepilin-type N-terminal cleavage/methylation domain-containing protein</fullName>
    </recommendedName>
</protein>